<dbReference type="AlphaFoldDB" id="A0A554WGP9"/>
<feature type="transmembrane region" description="Helical" evidence="5">
    <location>
        <begin position="161"/>
        <end position="180"/>
    </location>
</feature>
<evidence type="ECO:0000256" key="5">
    <source>
        <dbReference type="SAM" id="Phobius"/>
    </source>
</evidence>
<keyword evidence="7" id="KW-1185">Reference proteome</keyword>
<name>A0A554WGP9_9BURK</name>
<feature type="transmembrane region" description="Helical" evidence="5">
    <location>
        <begin position="33"/>
        <end position="51"/>
    </location>
</feature>
<dbReference type="Proteomes" id="UP000320225">
    <property type="component" value="Unassembled WGS sequence"/>
</dbReference>
<dbReference type="GO" id="GO:0016020">
    <property type="term" value="C:membrane"/>
    <property type="evidence" value="ECO:0007669"/>
    <property type="project" value="UniProtKB-SubCell"/>
</dbReference>
<evidence type="ECO:0000313" key="7">
    <source>
        <dbReference type="Proteomes" id="UP000320225"/>
    </source>
</evidence>
<proteinExistence type="predicted"/>
<feature type="transmembrane region" description="Helical" evidence="5">
    <location>
        <begin position="226"/>
        <end position="246"/>
    </location>
</feature>
<evidence type="ECO:0000256" key="4">
    <source>
        <dbReference type="ARBA" id="ARBA00023136"/>
    </source>
</evidence>
<feature type="transmembrane region" description="Helical" evidence="5">
    <location>
        <begin position="344"/>
        <end position="365"/>
    </location>
</feature>
<protein>
    <submittedName>
        <fullName evidence="6">Polysaccharide biosynthesis protein</fullName>
    </submittedName>
</protein>
<accession>A0A554WGP9</accession>
<keyword evidence="2 5" id="KW-0812">Transmembrane</keyword>
<organism evidence="6 7">
    <name type="scientific">Tepidimonas sediminis</name>
    <dbReference type="NCBI Taxonomy" id="2588941"/>
    <lineage>
        <taxon>Bacteria</taxon>
        <taxon>Pseudomonadati</taxon>
        <taxon>Pseudomonadota</taxon>
        <taxon>Betaproteobacteria</taxon>
        <taxon>Burkholderiales</taxon>
        <taxon>Tepidimonas</taxon>
    </lineage>
</organism>
<feature type="transmembrane region" description="Helical" evidence="5">
    <location>
        <begin position="377"/>
        <end position="395"/>
    </location>
</feature>
<dbReference type="EMBL" id="VJND01000021">
    <property type="protein sequence ID" value="TSE22735.1"/>
    <property type="molecule type" value="Genomic_DNA"/>
</dbReference>
<comment type="subcellular location">
    <subcellularLocation>
        <location evidence="1">Membrane</location>
        <topology evidence="1">Multi-pass membrane protein</topology>
    </subcellularLocation>
</comment>
<feature type="transmembrane region" description="Helical" evidence="5">
    <location>
        <begin position="93"/>
        <end position="120"/>
    </location>
</feature>
<keyword evidence="3 5" id="KW-1133">Transmembrane helix</keyword>
<dbReference type="InterPro" id="IPR052556">
    <property type="entry name" value="PolySynth_Transporter"/>
</dbReference>
<dbReference type="OrthoDB" id="88014at2"/>
<evidence type="ECO:0000256" key="3">
    <source>
        <dbReference type="ARBA" id="ARBA00022989"/>
    </source>
</evidence>
<feature type="transmembrane region" description="Helical" evidence="5">
    <location>
        <begin position="272"/>
        <end position="289"/>
    </location>
</feature>
<feature type="transmembrane region" description="Helical" evidence="5">
    <location>
        <begin position="186"/>
        <end position="206"/>
    </location>
</feature>
<dbReference type="PANTHER" id="PTHR43424:SF1">
    <property type="entry name" value="LOCUS PUTATIVE PROTEIN 1-RELATED"/>
    <property type="match status" value="1"/>
</dbReference>
<evidence type="ECO:0000256" key="2">
    <source>
        <dbReference type="ARBA" id="ARBA00022692"/>
    </source>
</evidence>
<gene>
    <name evidence="6" type="ORF">Tsedi_02319</name>
</gene>
<dbReference type="InterPro" id="IPR002797">
    <property type="entry name" value="Polysacc_synth"/>
</dbReference>
<sequence>MNLIPGFIHRRIAHRPNLVKILDNIGWLFLDKVLRMGVGLLVGVWIARYLGPEQFGLLNFALAFTGLFAAISGMGLQGIVVRDLVRDPDGAPLTLGTAGVLMLIGGFVSYLLILVTIAYLRPDDPLARTIVAILGAMQLFRASEIAVYWFESQVQSKYTVWVQNGAFLVFAAVKVALILSHAPLTAFVWATLAEAAVVAAVLLIVLGRRGPARKKLRINAERAKTLLRDAWPLMLSGMAITIYMKIDQIMLGQMVGDEEVGIYSAAVRISEIWYFIPLIITSSIFPTIIEAKKRSEVEYNNRMQRLYDLMIVTSVGIALLTTALASRLIGILFGVNYAAAADVLVIHVWAAVFVFIGVAGSKWMLIEGCTSLNLHRTVLGAVSNVVLNILLIPYFKSQGAAVATLLSYAVAAFLADFFYNKTRDMFYMKLRSFNLYRALFYRLPA</sequence>
<evidence type="ECO:0000256" key="1">
    <source>
        <dbReference type="ARBA" id="ARBA00004141"/>
    </source>
</evidence>
<dbReference type="RefSeq" id="WP_143896814.1">
    <property type="nucleotide sequence ID" value="NZ_VJND01000021.1"/>
</dbReference>
<evidence type="ECO:0000313" key="6">
    <source>
        <dbReference type="EMBL" id="TSE22735.1"/>
    </source>
</evidence>
<keyword evidence="4 5" id="KW-0472">Membrane</keyword>
<feature type="transmembrane region" description="Helical" evidence="5">
    <location>
        <begin position="401"/>
        <end position="419"/>
    </location>
</feature>
<dbReference type="Pfam" id="PF01943">
    <property type="entry name" value="Polysacc_synt"/>
    <property type="match status" value="1"/>
</dbReference>
<reference evidence="6 7" key="1">
    <citation type="submission" date="2019-07" db="EMBL/GenBank/DDBJ databases">
        <title>Tepidimonas sediminis YIM 72259 draft genome.</title>
        <authorList>
            <person name="Da Costa M.S."/>
            <person name="Froufe H.J.C."/>
            <person name="Egas C."/>
            <person name="Albuquerque L."/>
        </authorList>
    </citation>
    <scope>NUCLEOTIDE SEQUENCE [LARGE SCALE GENOMIC DNA]</scope>
    <source>
        <strain evidence="6 7">YIM 72259</strain>
    </source>
</reference>
<dbReference type="PANTHER" id="PTHR43424">
    <property type="entry name" value="LOCUS PUTATIVE PROTEIN 1-RELATED"/>
    <property type="match status" value="1"/>
</dbReference>
<feature type="transmembrane region" description="Helical" evidence="5">
    <location>
        <begin position="309"/>
        <end position="338"/>
    </location>
</feature>
<dbReference type="CDD" id="cd13128">
    <property type="entry name" value="MATE_Wzx_like"/>
    <property type="match status" value="1"/>
</dbReference>
<comment type="caution">
    <text evidence="6">The sequence shown here is derived from an EMBL/GenBank/DDBJ whole genome shotgun (WGS) entry which is preliminary data.</text>
</comment>
<feature type="transmembrane region" description="Helical" evidence="5">
    <location>
        <begin position="57"/>
        <end position="81"/>
    </location>
</feature>